<dbReference type="EMBL" id="CACVAY010000012">
    <property type="protein sequence ID" value="CAA6802289.1"/>
    <property type="molecule type" value="Genomic_DNA"/>
</dbReference>
<gene>
    <name evidence="2" type="ORF">HELGO_WM10894</name>
</gene>
<evidence type="ECO:0000313" key="2">
    <source>
        <dbReference type="EMBL" id="CAA6802289.1"/>
    </source>
</evidence>
<reference evidence="2" key="1">
    <citation type="submission" date="2020-01" db="EMBL/GenBank/DDBJ databases">
        <authorList>
            <person name="Meier V. D."/>
            <person name="Meier V D."/>
        </authorList>
    </citation>
    <scope>NUCLEOTIDE SEQUENCE</scope>
    <source>
        <strain evidence="2">HLG_WM_MAG_07</strain>
    </source>
</reference>
<proteinExistence type="predicted"/>
<feature type="non-terminal residue" evidence="2">
    <location>
        <position position="113"/>
    </location>
</feature>
<protein>
    <submittedName>
        <fullName evidence="2">Uncharacterized protein</fullName>
    </submittedName>
</protein>
<keyword evidence="1" id="KW-0732">Signal</keyword>
<organism evidence="2">
    <name type="scientific">uncultured Thiotrichaceae bacterium</name>
    <dbReference type="NCBI Taxonomy" id="298394"/>
    <lineage>
        <taxon>Bacteria</taxon>
        <taxon>Pseudomonadati</taxon>
        <taxon>Pseudomonadota</taxon>
        <taxon>Gammaproteobacteria</taxon>
        <taxon>Thiotrichales</taxon>
        <taxon>Thiotrichaceae</taxon>
        <taxon>environmental samples</taxon>
    </lineage>
</organism>
<dbReference type="AlphaFoldDB" id="A0A6S6SCB8"/>
<dbReference type="InterPro" id="IPR025060">
    <property type="entry name" value="DUF3999"/>
</dbReference>
<accession>A0A6S6SCB8</accession>
<name>A0A6S6SCB8_9GAMM</name>
<feature type="signal peptide" evidence="1">
    <location>
        <begin position="1"/>
        <end position="19"/>
    </location>
</feature>
<feature type="chain" id="PRO_5028402877" evidence="1">
    <location>
        <begin position="20"/>
        <end position="113"/>
    </location>
</feature>
<sequence>MSKVLLKLMCLLCIAPAWASDITLSPDHFAWHTRLSDTKNSLREVTIPTPLLAHLERNDLGDIRVFNAEGQTVPHQFSSQDAEDQKSQHTLRFYPFTQKQAENPATIQIKVLQ</sequence>
<evidence type="ECO:0000256" key="1">
    <source>
        <dbReference type="SAM" id="SignalP"/>
    </source>
</evidence>
<dbReference type="Pfam" id="PF13163">
    <property type="entry name" value="DUF3999"/>
    <property type="match status" value="1"/>
</dbReference>